<dbReference type="RefSeq" id="WP_104518276.1">
    <property type="nucleotide sequence ID" value="NZ_NHRY01000074.1"/>
</dbReference>
<evidence type="ECO:0000256" key="1">
    <source>
        <dbReference type="ARBA" id="ARBA00004167"/>
    </source>
</evidence>
<dbReference type="PRINTS" id="PR00885">
    <property type="entry name" value="BCTERIALGSPH"/>
</dbReference>
<dbReference type="GO" id="GO:0015628">
    <property type="term" value="P:protein secretion by the type II secretion system"/>
    <property type="evidence" value="ECO:0007669"/>
    <property type="project" value="InterPro"/>
</dbReference>
<dbReference type="NCBIfam" id="TIGR02532">
    <property type="entry name" value="IV_pilin_GFxxxE"/>
    <property type="match status" value="1"/>
</dbReference>
<dbReference type="Pfam" id="PF07963">
    <property type="entry name" value="N_methyl"/>
    <property type="match status" value="1"/>
</dbReference>
<dbReference type="GO" id="GO:0016020">
    <property type="term" value="C:membrane"/>
    <property type="evidence" value="ECO:0007669"/>
    <property type="project" value="UniProtKB-SubCell"/>
</dbReference>
<organism evidence="6 7">
    <name type="scientific">Rhodopila globiformis</name>
    <name type="common">Rhodopseudomonas globiformis</name>
    <dbReference type="NCBI Taxonomy" id="1071"/>
    <lineage>
        <taxon>Bacteria</taxon>
        <taxon>Pseudomonadati</taxon>
        <taxon>Pseudomonadota</taxon>
        <taxon>Alphaproteobacteria</taxon>
        <taxon>Acetobacterales</taxon>
        <taxon>Acetobacteraceae</taxon>
        <taxon>Rhodopila</taxon>
    </lineage>
</organism>
<keyword evidence="7" id="KW-1185">Reference proteome</keyword>
<dbReference type="EMBL" id="NHRY01000074">
    <property type="protein sequence ID" value="PPQ35370.1"/>
    <property type="molecule type" value="Genomic_DNA"/>
</dbReference>
<keyword evidence="3" id="KW-0812">Transmembrane</keyword>
<dbReference type="InterPro" id="IPR045584">
    <property type="entry name" value="Pilin-like"/>
</dbReference>
<dbReference type="SUPFAM" id="SSF54523">
    <property type="entry name" value="Pili subunits"/>
    <property type="match status" value="1"/>
</dbReference>
<gene>
    <name evidence="6" type="ORF">CCS01_07750</name>
</gene>
<keyword evidence="4" id="KW-1133">Transmembrane helix</keyword>
<dbReference type="GO" id="GO:0015627">
    <property type="term" value="C:type II protein secretion system complex"/>
    <property type="evidence" value="ECO:0007669"/>
    <property type="project" value="InterPro"/>
</dbReference>
<sequence>MSQRGFTLLEVIVALVIAGLAAVALMQAVGTGLHATRTASMVDQAIVRAKSHLAAAAYGTRLVPGNMRGDDGGGFRWRLRIVPVASAAVRPLLAGPRAPSAVAVTLYGISVWIAWNEGGRERAVHLYTEQVGG</sequence>
<comment type="subcellular location">
    <subcellularLocation>
        <location evidence="1">Membrane</location>
        <topology evidence="1">Single-pass membrane protein</topology>
    </subcellularLocation>
</comment>
<dbReference type="PROSITE" id="PS00409">
    <property type="entry name" value="PROKAR_NTER_METHYL"/>
    <property type="match status" value="1"/>
</dbReference>
<accession>A0A2S6NKB4</accession>
<keyword evidence="2" id="KW-0488">Methylation</keyword>
<dbReference type="AlphaFoldDB" id="A0A2S6NKB4"/>
<keyword evidence="5" id="KW-0472">Membrane</keyword>
<evidence type="ECO:0000256" key="4">
    <source>
        <dbReference type="ARBA" id="ARBA00022989"/>
    </source>
</evidence>
<reference evidence="6 7" key="1">
    <citation type="journal article" date="2018" name="Arch. Microbiol.">
        <title>New insights into the metabolic potential of the phototrophic purple bacterium Rhodopila globiformis DSM 161(T) from its draft genome sequence and evidence for a vanadium-dependent nitrogenase.</title>
        <authorList>
            <person name="Imhoff J.F."/>
            <person name="Rahn T."/>
            <person name="Kunzel S."/>
            <person name="Neulinger S.C."/>
        </authorList>
    </citation>
    <scope>NUCLEOTIDE SEQUENCE [LARGE SCALE GENOMIC DNA]</scope>
    <source>
        <strain evidence="6 7">DSM 161</strain>
    </source>
</reference>
<evidence type="ECO:0000313" key="6">
    <source>
        <dbReference type="EMBL" id="PPQ35370.1"/>
    </source>
</evidence>
<evidence type="ECO:0000256" key="5">
    <source>
        <dbReference type="ARBA" id="ARBA00023136"/>
    </source>
</evidence>
<dbReference type="InterPro" id="IPR002416">
    <property type="entry name" value="T2SS_protein-GspH"/>
</dbReference>
<evidence type="ECO:0008006" key="8">
    <source>
        <dbReference type="Google" id="ProtNLM"/>
    </source>
</evidence>
<protein>
    <recommendedName>
        <fullName evidence="8">Type II secretion system protein GspI</fullName>
    </recommendedName>
</protein>
<evidence type="ECO:0000256" key="3">
    <source>
        <dbReference type="ARBA" id="ARBA00022692"/>
    </source>
</evidence>
<name>A0A2S6NKB4_RHOGL</name>
<dbReference type="OrthoDB" id="8253460at2"/>
<comment type="caution">
    <text evidence="6">The sequence shown here is derived from an EMBL/GenBank/DDBJ whole genome shotgun (WGS) entry which is preliminary data.</text>
</comment>
<dbReference type="InterPro" id="IPR012902">
    <property type="entry name" value="N_methyl_site"/>
</dbReference>
<proteinExistence type="predicted"/>
<dbReference type="Proteomes" id="UP000239724">
    <property type="component" value="Unassembled WGS sequence"/>
</dbReference>
<evidence type="ECO:0000313" key="7">
    <source>
        <dbReference type="Proteomes" id="UP000239724"/>
    </source>
</evidence>
<evidence type="ECO:0000256" key="2">
    <source>
        <dbReference type="ARBA" id="ARBA00022481"/>
    </source>
</evidence>